<feature type="compositionally biased region" description="Basic and acidic residues" evidence="1">
    <location>
        <begin position="217"/>
        <end position="236"/>
    </location>
</feature>
<evidence type="ECO:0000313" key="3">
    <source>
        <dbReference type="Proteomes" id="UP000694412"/>
    </source>
</evidence>
<reference evidence="2" key="2">
    <citation type="submission" date="2025-08" db="UniProtKB">
        <authorList>
            <consortium name="Ensembl"/>
        </authorList>
    </citation>
    <scope>IDENTIFICATION</scope>
</reference>
<sequence>IIQSSQPMSLKFTWRAFLLHLAFRFLLGLFPCRVARGYSYTVLSSWPDLALISLKNKSLFFVLPNTKKRAFSLTCLPVLLNPTVLRSTALPLSKVSSSKHKLTKFLKFLKSFQMSNTSHFGVSVMLTIRESRSVAAYFQASEGFFLSIRSSAPSRPSFSNALMSKMYFCFLMVGARSSKKSTPPRAQGSRGRVLERRHNLSFRLPSTSRLNGTNCETDSRDPSCGPRERAHESLGA</sequence>
<proteinExistence type="predicted"/>
<evidence type="ECO:0000313" key="2">
    <source>
        <dbReference type="Ensembl" id="ENSCJPP00005026395.1"/>
    </source>
</evidence>
<name>A0A8C2UHC0_COTJA</name>
<evidence type="ECO:0000256" key="1">
    <source>
        <dbReference type="SAM" id="MobiDB-lite"/>
    </source>
</evidence>
<dbReference type="Proteomes" id="UP000694412">
    <property type="component" value="Chromosome 20"/>
</dbReference>
<reference evidence="2" key="1">
    <citation type="submission" date="2015-11" db="EMBL/GenBank/DDBJ databases">
        <authorList>
            <consortium name="International Coturnix japonica Genome Analysis Consortium"/>
            <person name="Warren W."/>
            <person name="Burt D.W."/>
            <person name="Antin P.B."/>
            <person name="Lanford R."/>
            <person name="Gros J."/>
            <person name="Wilson R.K."/>
        </authorList>
    </citation>
    <scope>NUCLEOTIDE SEQUENCE [LARGE SCALE GENOMIC DNA]</scope>
</reference>
<dbReference type="InterPro" id="IPR039711">
    <property type="entry name" value="GDF5OS"/>
</dbReference>
<reference evidence="2" key="3">
    <citation type="submission" date="2025-09" db="UniProtKB">
        <authorList>
            <consortium name="Ensembl"/>
        </authorList>
    </citation>
    <scope>IDENTIFICATION</scope>
</reference>
<accession>A0A8C2UHC0</accession>
<dbReference type="PANTHER" id="PTHR42152:SF1">
    <property type="entry name" value="PROTEIN GDF5-AS1, MITOCHONDRIAL"/>
    <property type="match status" value="1"/>
</dbReference>
<protein>
    <submittedName>
        <fullName evidence="2">Growth differentiation factor 5 opposite strand</fullName>
    </submittedName>
</protein>
<dbReference type="GeneTree" id="ENSGT00400000024545"/>
<feature type="region of interest" description="Disordered" evidence="1">
    <location>
        <begin position="178"/>
        <end position="236"/>
    </location>
</feature>
<keyword evidence="3" id="KW-1185">Reference proteome</keyword>
<organism evidence="2 3">
    <name type="scientific">Coturnix japonica</name>
    <name type="common">Japanese quail</name>
    <name type="synonym">Coturnix coturnix japonica</name>
    <dbReference type="NCBI Taxonomy" id="93934"/>
    <lineage>
        <taxon>Eukaryota</taxon>
        <taxon>Metazoa</taxon>
        <taxon>Chordata</taxon>
        <taxon>Craniata</taxon>
        <taxon>Vertebrata</taxon>
        <taxon>Euteleostomi</taxon>
        <taxon>Archelosauria</taxon>
        <taxon>Archosauria</taxon>
        <taxon>Dinosauria</taxon>
        <taxon>Saurischia</taxon>
        <taxon>Theropoda</taxon>
        <taxon>Coelurosauria</taxon>
        <taxon>Aves</taxon>
        <taxon>Neognathae</taxon>
        <taxon>Galloanserae</taxon>
        <taxon>Galliformes</taxon>
        <taxon>Phasianidae</taxon>
        <taxon>Perdicinae</taxon>
        <taxon>Coturnix</taxon>
    </lineage>
</organism>
<dbReference type="AlphaFoldDB" id="A0A8C2UHC0"/>
<feature type="compositionally biased region" description="Polar residues" evidence="1">
    <location>
        <begin position="204"/>
        <end position="216"/>
    </location>
</feature>
<dbReference type="Ensembl" id="ENSCJPT00005035735.1">
    <property type="protein sequence ID" value="ENSCJPP00005026395.1"/>
    <property type="gene ID" value="ENSCJPG00005020521.1"/>
</dbReference>
<dbReference type="PANTHER" id="PTHR42152">
    <property type="entry name" value="PROTEIN GDF5OS, MITOCHONDRIAL"/>
    <property type="match status" value="1"/>
</dbReference>